<keyword evidence="1" id="KW-0862">Zinc</keyword>
<feature type="domain" description="SWIM-type" evidence="2">
    <location>
        <begin position="50"/>
        <end position="87"/>
    </location>
</feature>
<dbReference type="GO" id="GO:0000724">
    <property type="term" value="P:double-strand break repair via homologous recombination"/>
    <property type="evidence" value="ECO:0007669"/>
    <property type="project" value="TreeGrafter"/>
</dbReference>
<evidence type="ECO:0000259" key="2">
    <source>
        <dbReference type="PROSITE" id="PS50966"/>
    </source>
</evidence>
<dbReference type="PANTHER" id="PTHR28498:SF1">
    <property type="entry name" value="ZINC FINGER SWIM DOMAIN-CONTAINING PROTEIN 7"/>
    <property type="match status" value="1"/>
</dbReference>
<dbReference type="AlphaFoldDB" id="A0A7C4I2U0"/>
<name>A0A7C4I2U0_CALS0</name>
<dbReference type="EMBL" id="DTAD01000023">
    <property type="protein sequence ID" value="HGN89907.1"/>
    <property type="molecule type" value="Genomic_DNA"/>
</dbReference>
<organism evidence="4">
    <name type="scientific">Caldiarchaeum subterraneum</name>
    <dbReference type="NCBI Taxonomy" id="311458"/>
    <lineage>
        <taxon>Archaea</taxon>
        <taxon>Nitrososphaerota</taxon>
        <taxon>Candidatus Caldarchaeales</taxon>
        <taxon>Candidatus Caldarchaeaceae</taxon>
        <taxon>Candidatus Caldarchaeum</taxon>
    </lineage>
</organism>
<accession>A0A7C4I2U0</accession>
<keyword evidence="1" id="KW-0863">Zinc-finger</keyword>
<protein>
    <recommendedName>
        <fullName evidence="2">SWIM-type domain-containing protein</fullName>
    </recommendedName>
</protein>
<comment type="caution">
    <text evidence="4">The sequence shown here is derived from an EMBL/GenBank/DDBJ whole genome shotgun (WGS) entry which is preliminary data.</text>
</comment>
<dbReference type="PROSITE" id="PS50966">
    <property type="entry name" value="ZF_SWIM"/>
    <property type="match status" value="1"/>
</dbReference>
<dbReference type="EMBL" id="DRXG01000056">
    <property type="protein sequence ID" value="HHN52221.1"/>
    <property type="molecule type" value="Genomic_DNA"/>
</dbReference>
<dbReference type="PANTHER" id="PTHR28498">
    <property type="entry name" value="ZINC FINGER SWIM DOMAIN-CONTAINING PROTEIN 7"/>
    <property type="match status" value="1"/>
</dbReference>
<keyword evidence="1" id="KW-0479">Metal-binding</keyword>
<sequence length="114" mass="13705">MNTDLSKLEKENPELFQEAYETVKAKRVKKYVFKPGDRVRWVVVGKTRDYLVLPEAGYCSCEDFFFRVMSHEKPMCYHLLAVKIAQITEIYTVIEETIEWHERLMNEWVFYEKA</sequence>
<dbReference type="GO" id="GO:0008270">
    <property type="term" value="F:zinc ion binding"/>
    <property type="evidence" value="ECO:0007669"/>
    <property type="project" value="UniProtKB-KW"/>
</dbReference>
<evidence type="ECO:0000256" key="1">
    <source>
        <dbReference type="PROSITE-ProRule" id="PRU00325"/>
    </source>
</evidence>
<dbReference type="EMBL" id="DTCM01000100">
    <property type="protein sequence ID" value="HGL41625.1"/>
    <property type="molecule type" value="Genomic_DNA"/>
</dbReference>
<reference evidence="4" key="1">
    <citation type="journal article" date="2020" name="mSystems">
        <title>Genome- and Community-Level Interaction Insights into Carbon Utilization and Element Cycling Functions of Hydrothermarchaeota in Hydrothermal Sediment.</title>
        <authorList>
            <person name="Zhou Z."/>
            <person name="Liu Y."/>
            <person name="Xu W."/>
            <person name="Pan J."/>
            <person name="Luo Z.H."/>
            <person name="Li M."/>
        </authorList>
    </citation>
    <scope>NUCLEOTIDE SEQUENCE [LARGE SCALE GENOMIC DNA]</scope>
    <source>
        <strain evidence="5">SpSt-1073</strain>
        <strain evidence="4">SpSt-613</strain>
        <strain evidence="3">SpSt-669</strain>
    </source>
</reference>
<dbReference type="InterPro" id="IPR007527">
    <property type="entry name" value="Znf_SWIM"/>
</dbReference>
<evidence type="ECO:0000313" key="5">
    <source>
        <dbReference type="EMBL" id="HHN52221.1"/>
    </source>
</evidence>
<gene>
    <name evidence="5" type="ORF">ENM30_02795</name>
    <name evidence="4" type="ORF">ENT82_02100</name>
    <name evidence="3" type="ORF">ENU43_08195</name>
</gene>
<evidence type="ECO:0000313" key="3">
    <source>
        <dbReference type="EMBL" id="HGL41625.1"/>
    </source>
</evidence>
<proteinExistence type="predicted"/>
<evidence type="ECO:0000313" key="4">
    <source>
        <dbReference type="EMBL" id="HGN89907.1"/>
    </source>
</evidence>